<dbReference type="Pfam" id="PF07690">
    <property type="entry name" value="MFS_1"/>
    <property type="match status" value="1"/>
</dbReference>
<evidence type="ECO:0000256" key="6">
    <source>
        <dbReference type="ARBA" id="ARBA00023136"/>
    </source>
</evidence>
<evidence type="ECO:0000256" key="1">
    <source>
        <dbReference type="ARBA" id="ARBA00004651"/>
    </source>
</evidence>
<feature type="transmembrane region" description="Helical" evidence="7">
    <location>
        <begin position="260"/>
        <end position="282"/>
    </location>
</feature>
<evidence type="ECO:0000259" key="8">
    <source>
        <dbReference type="PROSITE" id="PS50850"/>
    </source>
</evidence>
<evidence type="ECO:0000256" key="5">
    <source>
        <dbReference type="ARBA" id="ARBA00022989"/>
    </source>
</evidence>
<organism evidence="9 10">
    <name type="scientific">Paenibacillus sediminis</name>
    <dbReference type="NCBI Taxonomy" id="664909"/>
    <lineage>
        <taxon>Bacteria</taxon>
        <taxon>Bacillati</taxon>
        <taxon>Bacillota</taxon>
        <taxon>Bacilli</taxon>
        <taxon>Bacillales</taxon>
        <taxon>Paenibacillaceae</taxon>
        <taxon>Paenibacillus</taxon>
    </lineage>
</organism>
<dbReference type="SUPFAM" id="SSF103473">
    <property type="entry name" value="MFS general substrate transporter"/>
    <property type="match status" value="1"/>
</dbReference>
<reference evidence="9 10" key="1">
    <citation type="submission" date="2021-03" db="EMBL/GenBank/DDBJ databases">
        <title>Genomic Encyclopedia of Type Strains, Phase IV (KMG-IV): sequencing the most valuable type-strain genomes for metagenomic binning, comparative biology and taxonomic classification.</title>
        <authorList>
            <person name="Goeker M."/>
        </authorList>
    </citation>
    <scope>NUCLEOTIDE SEQUENCE [LARGE SCALE GENOMIC DNA]</scope>
    <source>
        <strain evidence="9 10">DSM 23491</strain>
    </source>
</reference>
<sequence length="414" mass="45198">MMKSSAFHGLKQLLTQSLFIKVWIIMFLVEFVKGSLLVTILPVYMGHVLKFSAFAIGISFALQYIGDNAFRSPAGWLIDRMGFRKTMTLGMSLTLVAVAVMAFSKNASLMVTACGLLGVGTAPLWPCVMRGLTPDSGRNEQFGLAMGVIQISSLGGTGAGPIAANFLVGRSYTAVFWILLICVGIVIMLSLKLPSHTGKSTKKDGHEHEHLTKNIQHLFRQIRDHLHISWLLFPALFLQTFAIGLITPVITLYVRTELNLSAQMYSIMMIVGGGLTVLGLIPVGKWVDRVGTRWFLHAGFLLAALSLGGLAAVRSLPLIWTIVICLSISYAFILPTWDTMLSHLLPEKERGTVWGLFLTVQGSGMVLGPILSGKLWDRLGPSAPFWASSAVMGTLFLIHIMLTNTHKGREMAEG</sequence>
<proteinExistence type="predicted"/>
<dbReference type="PANTHER" id="PTHR23517">
    <property type="entry name" value="RESISTANCE PROTEIN MDTM, PUTATIVE-RELATED-RELATED"/>
    <property type="match status" value="1"/>
</dbReference>
<evidence type="ECO:0000256" key="4">
    <source>
        <dbReference type="ARBA" id="ARBA00022692"/>
    </source>
</evidence>
<evidence type="ECO:0000256" key="7">
    <source>
        <dbReference type="SAM" id="Phobius"/>
    </source>
</evidence>
<dbReference type="InterPro" id="IPR036259">
    <property type="entry name" value="MFS_trans_sf"/>
</dbReference>
<evidence type="ECO:0000313" key="9">
    <source>
        <dbReference type="EMBL" id="MBP1935524.1"/>
    </source>
</evidence>
<keyword evidence="4 7" id="KW-0812">Transmembrane</keyword>
<dbReference type="InterPro" id="IPR011701">
    <property type="entry name" value="MFS"/>
</dbReference>
<feature type="transmembrane region" description="Helical" evidence="7">
    <location>
        <begin position="383"/>
        <end position="402"/>
    </location>
</feature>
<feature type="transmembrane region" description="Helical" evidence="7">
    <location>
        <begin position="230"/>
        <end position="254"/>
    </location>
</feature>
<comment type="subcellular location">
    <subcellularLocation>
        <location evidence="1">Cell membrane</location>
        <topology evidence="1">Multi-pass membrane protein</topology>
    </subcellularLocation>
</comment>
<protein>
    <submittedName>
        <fullName evidence="9">MFS family permease</fullName>
    </submittedName>
</protein>
<evidence type="ECO:0000313" key="10">
    <source>
        <dbReference type="Proteomes" id="UP001519273"/>
    </source>
</evidence>
<dbReference type="RefSeq" id="WP_245251836.1">
    <property type="nucleotide sequence ID" value="NZ_CBCRVE010000001.1"/>
</dbReference>
<feature type="transmembrane region" description="Helical" evidence="7">
    <location>
        <begin position="319"/>
        <end position="341"/>
    </location>
</feature>
<feature type="transmembrane region" description="Helical" evidence="7">
    <location>
        <begin position="86"/>
        <end position="103"/>
    </location>
</feature>
<dbReference type="Proteomes" id="UP001519273">
    <property type="component" value="Unassembled WGS sequence"/>
</dbReference>
<feature type="transmembrane region" description="Helical" evidence="7">
    <location>
        <begin position="294"/>
        <end position="313"/>
    </location>
</feature>
<keyword evidence="10" id="KW-1185">Reference proteome</keyword>
<keyword evidence="5 7" id="KW-1133">Transmembrane helix</keyword>
<name>A0ABS4GZ30_9BACL</name>
<dbReference type="PROSITE" id="PS50850">
    <property type="entry name" value="MFS"/>
    <property type="match status" value="1"/>
</dbReference>
<dbReference type="PANTHER" id="PTHR23517:SF3">
    <property type="entry name" value="INTEGRAL MEMBRANE TRANSPORT PROTEIN"/>
    <property type="match status" value="1"/>
</dbReference>
<keyword evidence="6 7" id="KW-0472">Membrane</keyword>
<dbReference type="EMBL" id="JAGGKP010000001">
    <property type="protein sequence ID" value="MBP1935524.1"/>
    <property type="molecule type" value="Genomic_DNA"/>
</dbReference>
<accession>A0ABS4GZ30</accession>
<feature type="transmembrane region" description="Helical" evidence="7">
    <location>
        <begin position="144"/>
        <end position="168"/>
    </location>
</feature>
<feature type="domain" description="Major facilitator superfamily (MFS) profile" evidence="8">
    <location>
        <begin position="18"/>
        <end position="407"/>
    </location>
</feature>
<feature type="transmembrane region" description="Helical" evidence="7">
    <location>
        <begin position="174"/>
        <end position="193"/>
    </location>
</feature>
<dbReference type="Gene3D" id="1.20.1250.20">
    <property type="entry name" value="MFS general substrate transporter like domains"/>
    <property type="match status" value="2"/>
</dbReference>
<dbReference type="CDD" id="cd17325">
    <property type="entry name" value="MFS_MdtG_SLC18_like"/>
    <property type="match status" value="1"/>
</dbReference>
<gene>
    <name evidence="9" type="ORF">J2Z20_000385</name>
</gene>
<feature type="transmembrane region" description="Helical" evidence="7">
    <location>
        <begin position="109"/>
        <end position="132"/>
    </location>
</feature>
<dbReference type="InterPro" id="IPR020846">
    <property type="entry name" value="MFS_dom"/>
</dbReference>
<keyword evidence="2" id="KW-0813">Transport</keyword>
<evidence type="ECO:0000256" key="3">
    <source>
        <dbReference type="ARBA" id="ARBA00022475"/>
    </source>
</evidence>
<feature type="transmembrane region" description="Helical" evidence="7">
    <location>
        <begin position="353"/>
        <end position="371"/>
    </location>
</feature>
<feature type="transmembrane region" description="Helical" evidence="7">
    <location>
        <begin position="47"/>
        <end position="65"/>
    </location>
</feature>
<keyword evidence="3" id="KW-1003">Cell membrane</keyword>
<evidence type="ECO:0000256" key="2">
    <source>
        <dbReference type="ARBA" id="ARBA00022448"/>
    </source>
</evidence>
<comment type="caution">
    <text evidence="9">The sequence shown here is derived from an EMBL/GenBank/DDBJ whole genome shotgun (WGS) entry which is preliminary data.</text>
</comment>
<dbReference type="InterPro" id="IPR050171">
    <property type="entry name" value="MFS_Transporters"/>
</dbReference>